<evidence type="ECO:0000313" key="2">
    <source>
        <dbReference type="Proteomes" id="UP000694388"/>
    </source>
</evidence>
<accession>A0A8C4PYH7</accession>
<reference evidence="1" key="2">
    <citation type="submission" date="2025-09" db="UniProtKB">
        <authorList>
            <consortium name="Ensembl"/>
        </authorList>
    </citation>
    <scope>IDENTIFICATION</scope>
</reference>
<dbReference type="Pfam" id="PF10486">
    <property type="entry name" value="PI3K_1B_p101"/>
    <property type="match status" value="1"/>
</dbReference>
<dbReference type="AlphaFoldDB" id="A0A8C4PYH7"/>
<sequence length="136" mass="15246">MERDSKLEGDFMVLKLTFMEVIKRSQGGKGKALANQQLAMTQAWADKVSIRCSSTERRSSFAICFDQDENKIFQNIIQCDVHLGMATNVEGSSSQHLAHGPNLNRFCFPLNLFSFLNPLEMLGTGGHGNYSRHPHN</sequence>
<dbReference type="Proteomes" id="UP000694388">
    <property type="component" value="Unplaced"/>
</dbReference>
<name>A0A8C4PYH7_EPTBU</name>
<protein>
    <submittedName>
        <fullName evidence="1">Uncharacterized protein</fullName>
    </submittedName>
</protein>
<evidence type="ECO:0000313" key="1">
    <source>
        <dbReference type="Ensembl" id="ENSEBUP00000005773.1"/>
    </source>
</evidence>
<dbReference type="InterPro" id="IPR019522">
    <property type="entry name" value="PIK3R5/6"/>
</dbReference>
<keyword evidence="2" id="KW-1185">Reference proteome</keyword>
<proteinExistence type="predicted"/>
<dbReference type="GO" id="GO:0046935">
    <property type="term" value="F:1-phosphatidylinositol-3-kinase regulator activity"/>
    <property type="evidence" value="ECO:0007669"/>
    <property type="project" value="InterPro"/>
</dbReference>
<dbReference type="GO" id="GO:0005944">
    <property type="term" value="C:phosphatidylinositol 3-kinase complex, class IB"/>
    <property type="evidence" value="ECO:0007669"/>
    <property type="project" value="InterPro"/>
</dbReference>
<reference evidence="1" key="1">
    <citation type="submission" date="2025-08" db="UniProtKB">
        <authorList>
            <consortium name="Ensembl"/>
        </authorList>
    </citation>
    <scope>IDENTIFICATION</scope>
</reference>
<dbReference type="Ensembl" id="ENSEBUT00000006217.1">
    <property type="protein sequence ID" value="ENSEBUP00000005773.1"/>
    <property type="gene ID" value="ENSEBUG00000003898.1"/>
</dbReference>
<organism evidence="1 2">
    <name type="scientific">Eptatretus burgeri</name>
    <name type="common">Inshore hagfish</name>
    <dbReference type="NCBI Taxonomy" id="7764"/>
    <lineage>
        <taxon>Eukaryota</taxon>
        <taxon>Metazoa</taxon>
        <taxon>Chordata</taxon>
        <taxon>Craniata</taxon>
        <taxon>Vertebrata</taxon>
        <taxon>Cyclostomata</taxon>
        <taxon>Myxini</taxon>
        <taxon>Myxiniformes</taxon>
        <taxon>Myxinidae</taxon>
        <taxon>Eptatretinae</taxon>
        <taxon>Eptatretus</taxon>
    </lineage>
</organism>